<name>A0ABQ6D2L0_9HYPH</name>
<comment type="caution">
    <text evidence="1">The sequence shown here is derived from an EMBL/GenBank/DDBJ whole genome shotgun (WGS) entry which is preliminary data.</text>
</comment>
<proteinExistence type="predicted"/>
<reference evidence="2" key="1">
    <citation type="journal article" date="2019" name="Int. J. Syst. Evol. Microbiol.">
        <title>The Global Catalogue of Microorganisms (GCM) 10K type strain sequencing project: providing services to taxonomists for standard genome sequencing and annotation.</title>
        <authorList>
            <consortium name="The Broad Institute Genomics Platform"/>
            <consortium name="The Broad Institute Genome Sequencing Center for Infectious Disease"/>
            <person name="Wu L."/>
            <person name="Ma J."/>
        </authorList>
    </citation>
    <scope>NUCLEOTIDE SEQUENCE [LARGE SCALE GENOMIC DNA]</scope>
    <source>
        <strain evidence="2">NBRC 107710</strain>
    </source>
</reference>
<evidence type="ECO:0000313" key="1">
    <source>
        <dbReference type="EMBL" id="GLS42482.1"/>
    </source>
</evidence>
<organism evidence="1 2">
    <name type="scientific">Methylobacterium brachythecii</name>
    <dbReference type="NCBI Taxonomy" id="1176177"/>
    <lineage>
        <taxon>Bacteria</taxon>
        <taxon>Pseudomonadati</taxon>
        <taxon>Pseudomonadota</taxon>
        <taxon>Alphaproteobacteria</taxon>
        <taxon>Hyphomicrobiales</taxon>
        <taxon>Methylobacteriaceae</taxon>
        <taxon>Methylobacterium</taxon>
    </lineage>
</organism>
<accession>A0ABQ6D2L0</accession>
<dbReference type="Proteomes" id="UP001156881">
    <property type="component" value="Unassembled WGS sequence"/>
</dbReference>
<sequence>MHGMSGFSVDDGACGAGAGSYEAGLLTLPDGTARGVETIARLSPSAPRSRRGTLPGFLGSLRDALPSSGRLAMPARLAVSTMRAGLGVIEEGLTPDVAQPIAVEIAFADGTTIVVRMPPGLIAALHRDREVALGALARVSAGPAVETAEAREASEALTSIFRYEKRNGRLRRIAEPDPAG</sequence>
<keyword evidence="2" id="KW-1185">Reference proteome</keyword>
<gene>
    <name evidence="1" type="ORF">GCM10007884_04670</name>
</gene>
<evidence type="ECO:0000313" key="2">
    <source>
        <dbReference type="Proteomes" id="UP001156881"/>
    </source>
</evidence>
<protein>
    <submittedName>
        <fullName evidence="1">Uncharacterized protein</fullName>
    </submittedName>
</protein>
<dbReference type="EMBL" id="BSPG01000001">
    <property type="protein sequence ID" value="GLS42482.1"/>
    <property type="molecule type" value="Genomic_DNA"/>
</dbReference>